<protein>
    <recommendedName>
        <fullName evidence="3">Deoxyhypusine synthase</fullName>
    </recommendedName>
</protein>
<reference evidence="1" key="2">
    <citation type="submission" date="2021-04" db="EMBL/GenBank/DDBJ databases">
        <authorList>
            <person name="Gilroy R."/>
        </authorList>
    </citation>
    <scope>NUCLEOTIDE SEQUENCE</scope>
    <source>
        <strain evidence="1">5134</strain>
    </source>
</reference>
<organism evidence="1 2">
    <name type="scientific">Candidatus Alistipes intestinigallinarum</name>
    <dbReference type="NCBI Taxonomy" id="2838440"/>
    <lineage>
        <taxon>Bacteria</taxon>
        <taxon>Pseudomonadati</taxon>
        <taxon>Bacteroidota</taxon>
        <taxon>Bacteroidia</taxon>
        <taxon>Bacteroidales</taxon>
        <taxon>Rikenellaceae</taxon>
        <taxon>Alistipes</taxon>
    </lineage>
</organism>
<reference evidence="1" key="1">
    <citation type="journal article" date="2021" name="PeerJ">
        <title>Extensive microbial diversity within the chicken gut microbiome revealed by metagenomics and culture.</title>
        <authorList>
            <person name="Gilroy R."/>
            <person name="Ravi A."/>
            <person name="Getino M."/>
            <person name="Pursley I."/>
            <person name="Horton D.L."/>
            <person name="Alikhan N.F."/>
            <person name="Baker D."/>
            <person name="Gharbi K."/>
            <person name="Hall N."/>
            <person name="Watson M."/>
            <person name="Adriaenssens E.M."/>
            <person name="Foster-Nyarko E."/>
            <person name="Jarju S."/>
            <person name="Secka A."/>
            <person name="Antonio M."/>
            <person name="Oren A."/>
            <person name="Chaudhuri R.R."/>
            <person name="La Ragione R."/>
            <person name="Hildebrand F."/>
            <person name="Pallen M.J."/>
        </authorList>
    </citation>
    <scope>NUCLEOTIDE SEQUENCE</scope>
    <source>
        <strain evidence="1">5134</strain>
    </source>
</reference>
<proteinExistence type="predicted"/>
<accession>A0A9D1Z0K5</accession>
<dbReference type="AlphaFoldDB" id="A0A9D1Z0K5"/>
<name>A0A9D1Z0K5_9BACT</name>
<dbReference type="Proteomes" id="UP000886844">
    <property type="component" value="Unassembled WGS sequence"/>
</dbReference>
<evidence type="ECO:0000313" key="1">
    <source>
        <dbReference type="EMBL" id="HIY68637.1"/>
    </source>
</evidence>
<comment type="caution">
    <text evidence="1">The sequence shown here is derived from an EMBL/GenBank/DDBJ whole genome shotgun (WGS) entry which is preliminary data.</text>
</comment>
<evidence type="ECO:0000313" key="2">
    <source>
        <dbReference type="Proteomes" id="UP000886844"/>
    </source>
</evidence>
<dbReference type="EMBL" id="DXDA01000036">
    <property type="protein sequence ID" value="HIY68637.1"/>
    <property type="molecule type" value="Genomic_DNA"/>
</dbReference>
<sequence length="370" mass="41723">MKNIRFNRDDIRFRPLSECARQVRIADAVIRPDQTPAPLPEEAMETIRNTARDLLEAREKGASRILTFGTHLIRNGLGPLVGEFVRRGWLTHLATTGTSIADDWEFAFHGCACEDTRNSLPAGSFGLQEEPDRSISLALLVGAWQGLGMGESIARTLAEQGLTIPNPELLQRDIANTEDPNRSAAAADLLEKIEKYNLRPGRIDIQFPYREYSLQYAAWQAGIPLTVHPMFGLDVFFMHPLCSFAAVGRTAEVDFLCFTDSVCRLEDGVYLSVGSSVASPMIFEKALSMSQNVRIAAGCRMTRHKIVVVDLAESKWDWMANGEPPENRPEYYLRYCKSFSRAKARSMHYVSADNRAFFLHLYRELDRIDR</sequence>
<evidence type="ECO:0008006" key="3">
    <source>
        <dbReference type="Google" id="ProtNLM"/>
    </source>
</evidence>
<gene>
    <name evidence="1" type="ORF">H9828_04390</name>
</gene>